<evidence type="ECO:0000313" key="1">
    <source>
        <dbReference type="EMBL" id="RGK42009.1"/>
    </source>
</evidence>
<dbReference type="Proteomes" id="UP000285832">
    <property type="component" value="Unassembled WGS sequence"/>
</dbReference>
<comment type="caution">
    <text evidence="1">The sequence shown here is derived from an EMBL/GenBank/DDBJ whole genome shotgun (WGS) entry which is preliminary data.</text>
</comment>
<dbReference type="EMBL" id="QSQN01000005">
    <property type="protein sequence ID" value="RGK42009.1"/>
    <property type="molecule type" value="Genomic_DNA"/>
</dbReference>
<evidence type="ECO:0000313" key="2">
    <source>
        <dbReference type="EMBL" id="RHF62134.1"/>
    </source>
</evidence>
<evidence type="ECO:0000313" key="6">
    <source>
        <dbReference type="Proteomes" id="UP000285832"/>
    </source>
</evidence>
<organism evidence="1 4">
    <name type="scientific">[Ruminococcus] lactaris</name>
    <dbReference type="NCBI Taxonomy" id="46228"/>
    <lineage>
        <taxon>Bacteria</taxon>
        <taxon>Bacillati</taxon>
        <taxon>Bacillota</taxon>
        <taxon>Clostridia</taxon>
        <taxon>Lachnospirales</taxon>
        <taxon>Lachnospiraceae</taxon>
        <taxon>Mediterraneibacter</taxon>
    </lineage>
</organism>
<proteinExistence type="predicted"/>
<reference evidence="4 5" key="1">
    <citation type="submission" date="2018-08" db="EMBL/GenBank/DDBJ databases">
        <title>A genome reference for cultivated species of the human gut microbiota.</title>
        <authorList>
            <person name="Zou Y."/>
            <person name="Xue W."/>
            <person name="Luo G."/>
        </authorList>
    </citation>
    <scope>NUCLEOTIDE SEQUENCE [LARGE SCALE GENOMIC DNA]</scope>
    <source>
        <strain evidence="3 6">AM09-9</strain>
        <strain evidence="2 5">AM25-1LB</strain>
        <strain evidence="1 4">TF11-7</strain>
    </source>
</reference>
<dbReference type="Proteomes" id="UP000260793">
    <property type="component" value="Unassembled WGS sequence"/>
</dbReference>
<dbReference type="EMBL" id="QRHG01000007">
    <property type="protein sequence ID" value="RHF62134.1"/>
    <property type="molecule type" value="Genomic_DNA"/>
</dbReference>
<evidence type="ECO:0000313" key="4">
    <source>
        <dbReference type="Proteomes" id="UP000260793"/>
    </source>
</evidence>
<dbReference type="RefSeq" id="WP_005612662.1">
    <property type="nucleotide sequence ID" value="NZ_CABKOA010000008.1"/>
</dbReference>
<dbReference type="Proteomes" id="UP000284902">
    <property type="component" value="Unassembled WGS sequence"/>
</dbReference>
<accession>A0A3E4LX58</accession>
<dbReference type="EMBL" id="QRMI01000005">
    <property type="protein sequence ID" value="RHJ63306.1"/>
    <property type="molecule type" value="Genomic_DNA"/>
</dbReference>
<protein>
    <submittedName>
        <fullName evidence="1">HPr family phosphocarrier protein</fullName>
    </submittedName>
</protein>
<dbReference type="GeneID" id="77334689"/>
<dbReference type="AlphaFoldDB" id="A0A3E4LX58"/>
<evidence type="ECO:0000313" key="3">
    <source>
        <dbReference type="EMBL" id="RHJ63306.1"/>
    </source>
</evidence>
<gene>
    <name evidence="3" type="ORF">DW116_03110</name>
    <name evidence="2" type="ORF">DW672_04070</name>
    <name evidence="1" type="ORF">DXD17_03050</name>
</gene>
<sequence>MIKKNIKFITTGQFVTFYNTCKGFSSDVRVRDLENQHLDINAKKLSELATIPLGLPYVLIIHGDDEKKADKLLQKYRTVS</sequence>
<name>A0A3E4LX58_9FIRM</name>
<evidence type="ECO:0000313" key="5">
    <source>
        <dbReference type="Proteomes" id="UP000284902"/>
    </source>
</evidence>